<evidence type="ECO:0000256" key="1">
    <source>
        <dbReference type="ARBA" id="ARBA00004651"/>
    </source>
</evidence>
<reference evidence="8 9" key="1">
    <citation type="submission" date="2018-08" db="EMBL/GenBank/DDBJ databases">
        <title>Recombination of ecologically and evolutionarily significant loci maintains genetic cohesion in the Pseudomonas syringae species complex.</title>
        <authorList>
            <person name="Dillon M."/>
            <person name="Thakur S."/>
            <person name="Almeida R.N.D."/>
            <person name="Weir B.S."/>
            <person name="Guttman D.S."/>
        </authorList>
    </citation>
    <scope>NUCLEOTIDE SEQUENCE [LARGE SCALE GENOMIC DNA]</scope>
    <source>
        <strain evidence="8 9">ICMP 9829</strain>
    </source>
</reference>
<name>A0A3M5RRG5_9PSED</name>
<comment type="similarity">
    <text evidence="2">Belongs to the UPF0719 family.</text>
</comment>
<proteinExistence type="inferred from homology"/>
<dbReference type="AlphaFoldDB" id="A0A3M5RRG5"/>
<dbReference type="EMBL" id="RBTT01000068">
    <property type="protein sequence ID" value="RMU11074.1"/>
    <property type="molecule type" value="Genomic_DNA"/>
</dbReference>
<dbReference type="InterPro" id="IPR007140">
    <property type="entry name" value="DUF350"/>
</dbReference>
<feature type="transmembrane region" description="Helical" evidence="7">
    <location>
        <begin position="20"/>
        <end position="45"/>
    </location>
</feature>
<dbReference type="GO" id="GO:0005886">
    <property type="term" value="C:plasma membrane"/>
    <property type="evidence" value="ECO:0007669"/>
    <property type="project" value="UniProtKB-SubCell"/>
</dbReference>
<evidence type="ECO:0000256" key="3">
    <source>
        <dbReference type="ARBA" id="ARBA00022475"/>
    </source>
</evidence>
<evidence type="ECO:0000256" key="2">
    <source>
        <dbReference type="ARBA" id="ARBA00005779"/>
    </source>
</evidence>
<protein>
    <recommendedName>
        <fullName evidence="10">Transmembrane protein</fullName>
    </recommendedName>
</protein>
<evidence type="ECO:0008006" key="10">
    <source>
        <dbReference type="Google" id="ProtNLM"/>
    </source>
</evidence>
<comment type="subcellular location">
    <subcellularLocation>
        <location evidence="1">Cell membrane</location>
        <topology evidence="1">Multi-pass membrane protein</topology>
    </subcellularLocation>
</comment>
<feature type="transmembrane region" description="Helical" evidence="7">
    <location>
        <begin position="94"/>
        <end position="115"/>
    </location>
</feature>
<comment type="caution">
    <text evidence="8">The sequence shown here is derived from an EMBL/GenBank/DDBJ whole genome shotgun (WGS) entry which is preliminary data.</text>
</comment>
<evidence type="ECO:0000256" key="7">
    <source>
        <dbReference type="SAM" id="Phobius"/>
    </source>
</evidence>
<evidence type="ECO:0000256" key="6">
    <source>
        <dbReference type="ARBA" id="ARBA00023136"/>
    </source>
</evidence>
<organism evidence="8 9">
    <name type="scientific">Pseudomonas syringae pv. coriandricola</name>
    <dbReference type="NCBI Taxonomy" id="264453"/>
    <lineage>
        <taxon>Bacteria</taxon>
        <taxon>Pseudomonadati</taxon>
        <taxon>Pseudomonadota</taxon>
        <taxon>Gammaproteobacteria</taxon>
        <taxon>Pseudomonadales</taxon>
        <taxon>Pseudomonadaceae</taxon>
        <taxon>Pseudomonas</taxon>
    </lineage>
</organism>
<dbReference type="PANTHER" id="PTHR40043:SF1">
    <property type="entry name" value="UPF0719 INNER MEMBRANE PROTEIN YJFL"/>
    <property type="match status" value="1"/>
</dbReference>
<feature type="transmembrane region" description="Helical" evidence="7">
    <location>
        <begin position="66"/>
        <end position="88"/>
    </location>
</feature>
<keyword evidence="6 7" id="KW-0472">Membrane</keyword>
<keyword evidence="3" id="KW-1003">Cell membrane</keyword>
<gene>
    <name evidence="8" type="ORF">ALP36_04905</name>
</gene>
<evidence type="ECO:0000256" key="5">
    <source>
        <dbReference type="ARBA" id="ARBA00022989"/>
    </source>
</evidence>
<keyword evidence="5 7" id="KW-1133">Transmembrane helix</keyword>
<dbReference type="Pfam" id="PF03994">
    <property type="entry name" value="DUF350"/>
    <property type="match status" value="1"/>
</dbReference>
<dbReference type="PANTHER" id="PTHR40043">
    <property type="entry name" value="UPF0719 INNER MEMBRANE PROTEIN YJFL"/>
    <property type="match status" value="1"/>
</dbReference>
<evidence type="ECO:0000256" key="4">
    <source>
        <dbReference type="ARBA" id="ARBA00022692"/>
    </source>
</evidence>
<keyword evidence="4 7" id="KW-0812">Transmembrane</keyword>
<dbReference type="Proteomes" id="UP000274212">
    <property type="component" value="Unassembled WGS sequence"/>
</dbReference>
<sequence>MISTFSDKEILMIDALRMSLNATAVFGFVMYILVAAILFALFQFIYSRITPHKEFALIRENNSAAALALGGSLIGFALPASNIITYSISILDVIVWVVIAAVVQLLAFGVTSLVLKGLSTRIAKGEMAAAIYSASVAISVGLLNAACMTPSV</sequence>
<feature type="transmembrane region" description="Helical" evidence="7">
    <location>
        <begin position="127"/>
        <end position="146"/>
    </location>
</feature>
<accession>A0A3M5RRG5</accession>
<evidence type="ECO:0000313" key="9">
    <source>
        <dbReference type="Proteomes" id="UP000274212"/>
    </source>
</evidence>
<evidence type="ECO:0000313" key="8">
    <source>
        <dbReference type="EMBL" id="RMU11074.1"/>
    </source>
</evidence>